<gene>
    <name evidence="1" type="ORF">SPTER_18890</name>
</gene>
<protein>
    <submittedName>
        <fullName evidence="1">Uncharacterized protein</fullName>
    </submittedName>
</protein>
<dbReference type="KEGG" id="sted:SPTER_18890"/>
<dbReference type="Proteomes" id="UP000320776">
    <property type="component" value="Chromosome"/>
</dbReference>
<dbReference type="EMBL" id="CP036259">
    <property type="protein sequence ID" value="QDR80560.1"/>
    <property type="molecule type" value="Genomic_DNA"/>
</dbReference>
<evidence type="ECO:0000313" key="1">
    <source>
        <dbReference type="EMBL" id="QDR80560.1"/>
    </source>
</evidence>
<evidence type="ECO:0000313" key="2">
    <source>
        <dbReference type="Proteomes" id="UP000320776"/>
    </source>
</evidence>
<dbReference type="RefSeq" id="WP_144350156.1">
    <property type="nucleotide sequence ID" value="NZ_CP036259.1"/>
</dbReference>
<keyword evidence="2" id="KW-1185">Reference proteome</keyword>
<organism evidence="1 2">
    <name type="scientific">Sporomusa termitida</name>
    <dbReference type="NCBI Taxonomy" id="2377"/>
    <lineage>
        <taxon>Bacteria</taxon>
        <taxon>Bacillati</taxon>
        <taxon>Bacillota</taxon>
        <taxon>Negativicutes</taxon>
        <taxon>Selenomonadales</taxon>
        <taxon>Sporomusaceae</taxon>
        <taxon>Sporomusa</taxon>
    </lineage>
</organism>
<sequence>MTKQEQINRLTQKLLDCGYRSSQVKQIISEASENTTTAASSSQQEELIIEALQSYVEFGIKCKKKGARD</sequence>
<name>A0A517DT84_9FIRM</name>
<proteinExistence type="predicted"/>
<dbReference type="AlphaFoldDB" id="A0A517DT84"/>
<accession>A0A517DT84</accession>
<reference evidence="1 2" key="1">
    <citation type="submission" date="2019-02" db="EMBL/GenBank/DDBJ databases">
        <title>Closed genome of Sporomusa termitida DSM 4440.</title>
        <authorList>
            <person name="Poehlein A."/>
            <person name="Daniel R."/>
        </authorList>
    </citation>
    <scope>NUCLEOTIDE SEQUENCE [LARGE SCALE GENOMIC DNA]</scope>
    <source>
        <strain evidence="1 2">DSM 4440</strain>
    </source>
</reference>